<dbReference type="InterPro" id="IPR015943">
    <property type="entry name" value="WD40/YVTN_repeat-like_dom_sf"/>
</dbReference>
<proteinExistence type="predicted"/>
<dbReference type="Gene3D" id="2.130.10.10">
    <property type="entry name" value="YVTN repeat-like/Quinoprotein amine dehydrogenase"/>
    <property type="match status" value="1"/>
</dbReference>
<dbReference type="AlphaFoldDB" id="A0A1E3REF7"/>
<dbReference type="NCBIfam" id="NF041516">
    <property type="entry name" value="PA2928_fam"/>
    <property type="match status" value="1"/>
</dbReference>
<dbReference type="RefSeq" id="WP_069415826.1">
    <property type="nucleotide sequence ID" value="NZ_JACKUL010000009.1"/>
</dbReference>
<sequence length="395" mass="41560">MKFVRIAGMLVVAVSAVGLMYAFPRLVGGPLSSVGAVVAFATVADQPAVLVAYGRTGGGRQAPFGTDDTWQERLAAVSLDTGELLWDVQLHDENGWERAVLAVADGLVYVATDYGLSIVAAEDGRIVAQNDQIPGLGDDYALAYTAYHVDPGVRAVVALTRSGAVVQIPLGTTDAAPAPAEVADAWRGTLIADSAATRDATFVMNEVDPAATPKHMVLPDGGAVHLSRQTGTLIRRWPDGRNQVLTRVDDLDRPRLVYDIVRTPAALATAAQLDEGTAMFTNHHSAAADLGTVSGVVLVRGDDPHGSGRESLRLIDIGSGETVAVVADLYDVHRATTTPGGDILVVATPAPGTFESSNDNRLIVLRPDGRVTWTDVGLTNFWGRPRADTGSIDAR</sequence>
<dbReference type="SUPFAM" id="SSF50998">
    <property type="entry name" value="Quinoprotein alcohol dehydrogenase-like"/>
    <property type="match status" value="1"/>
</dbReference>
<dbReference type="EMBL" id="MIHA01000019">
    <property type="protein sequence ID" value="ODQ87787.1"/>
    <property type="molecule type" value="Genomic_DNA"/>
</dbReference>
<name>A0A1E3REF7_MYCFV</name>
<evidence type="ECO:0000313" key="2">
    <source>
        <dbReference type="Proteomes" id="UP000094053"/>
    </source>
</evidence>
<dbReference type="InterPro" id="IPR011047">
    <property type="entry name" value="Quinoprotein_ADH-like_sf"/>
</dbReference>
<gene>
    <name evidence="1" type="ORF">BHQ18_22275</name>
</gene>
<keyword evidence="2" id="KW-1185">Reference proteome</keyword>
<comment type="caution">
    <text evidence="1">The sequence shown here is derived from an EMBL/GenBank/DDBJ whole genome shotgun (WGS) entry which is preliminary data.</text>
</comment>
<dbReference type="InterPro" id="IPR048161">
    <property type="entry name" value="PA2928-like"/>
</dbReference>
<protein>
    <submittedName>
        <fullName evidence="1">Uncharacterized protein</fullName>
    </submittedName>
</protein>
<dbReference type="Proteomes" id="UP000094053">
    <property type="component" value="Unassembled WGS sequence"/>
</dbReference>
<accession>A0A1E3REF7</accession>
<reference evidence="2" key="1">
    <citation type="submission" date="2016-09" db="EMBL/GenBank/DDBJ databases">
        <authorList>
            <person name="Greninger A.L."/>
            <person name="Jerome K.R."/>
            <person name="Mcnair B."/>
            <person name="Wallis C."/>
            <person name="Fang F."/>
        </authorList>
    </citation>
    <scope>NUCLEOTIDE SEQUENCE [LARGE SCALE GENOMIC DNA]</scope>
    <source>
        <strain evidence="2">M6</strain>
    </source>
</reference>
<dbReference type="OrthoDB" id="4601746at2"/>
<dbReference type="STRING" id="1776.BHQ18_22275"/>
<organism evidence="1 2">
    <name type="scientific">Mycolicibacterium flavescens</name>
    <name type="common">Mycobacterium flavescens</name>
    <dbReference type="NCBI Taxonomy" id="1776"/>
    <lineage>
        <taxon>Bacteria</taxon>
        <taxon>Bacillati</taxon>
        <taxon>Actinomycetota</taxon>
        <taxon>Actinomycetes</taxon>
        <taxon>Mycobacteriales</taxon>
        <taxon>Mycobacteriaceae</taxon>
        <taxon>Mycolicibacterium</taxon>
    </lineage>
</organism>
<evidence type="ECO:0000313" key="1">
    <source>
        <dbReference type="EMBL" id="ODQ87787.1"/>
    </source>
</evidence>